<evidence type="ECO:0000256" key="8">
    <source>
        <dbReference type="ARBA" id="ARBA00053392"/>
    </source>
</evidence>
<dbReference type="GO" id="GO:0036503">
    <property type="term" value="P:ERAD pathway"/>
    <property type="evidence" value="ECO:0000318"/>
    <property type="project" value="GO_Central"/>
</dbReference>
<dbReference type="AlphaFoldDB" id="B3RYH9"/>
<dbReference type="OrthoDB" id="1938156at2759"/>
<feature type="compositionally biased region" description="Basic and acidic residues" evidence="11">
    <location>
        <begin position="203"/>
        <end position="225"/>
    </location>
</feature>
<dbReference type="Gene3D" id="2.60.120.200">
    <property type="match status" value="1"/>
</dbReference>
<evidence type="ECO:0008006" key="14">
    <source>
        <dbReference type="Google" id="ProtNLM"/>
    </source>
</evidence>
<dbReference type="InParanoid" id="B3RYH9"/>
<dbReference type="Gene3D" id="2.10.250.10">
    <property type="entry name" value="Calreticulin/calnexin, P domain"/>
    <property type="match status" value="1"/>
</dbReference>
<feature type="transmembrane region" description="Helical" evidence="10">
    <location>
        <begin position="387"/>
        <end position="408"/>
    </location>
</feature>
<dbReference type="SUPFAM" id="SSF63887">
    <property type="entry name" value="P-domain of calnexin/calreticulin"/>
    <property type="match status" value="1"/>
</dbReference>
<sequence length="453" mass="52185">MINLYRWIVSEAKKDGADADIAKYDGQWEVEGTKKLINRGDLGLVMKSRAKHSAISTMLDQPFVFDTKPFIVQYEVQFQDFQECGGAYIKLLSASDKLKLEELHDKTPYTIMFGPDKCGEEKKLHFIFRHQNPVTNEFEEKHAKKPDVDIGKFFDDKTHLYKLAIFPDNTFKIFVDGELVNSGSLLEDFQPPVNPPEEIDDPDDKKPDEWDDREKIDDSDARKPDDWDEDEPMEIPDPAAVKPESWLDDEQQYIADPTAKKPDDWDAEMDGEWEPPLIDNPKCKESGCGEWKPPKIHNPKFKGKWIAPKIENPNYQGEWKPKKIKNPNYFNDEHPFTMTSIAALGFEIWSISPDICFDNILITSDEAAAEKGSFLSRFAEAAEEKPWLWVVYGIGLTVPFAILGYLCFPKKRDEAAERKRTDAPSPDDPQSSRRDKEEEESKETEKKKVPERK</sequence>
<dbReference type="GeneID" id="6753703"/>
<evidence type="ECO:0000256" key="7">
    <source>
        <dbReference type="ARBA" id="ARBA00023186"/>
    </source>
</evidence>
<evidence type="ECO:0000256" key="4">
    <source>
        <dbReference type="ARBA" id="ARBA00022824"/>
    </source>
</evidence>
<comment type="similarity">
    <text evidence="2 10">Belongs to the calreticulin family.</text>
</comment>
<dbReference type="EMBL" id="DS985245">
    <property type="protein sequence ID" value="EDV24600.1"/>
    <property type="molecule type" value="Genomic_DNA"/>
</dbReference>
<dbReference type="Pfam" id="PF00262">
    <property type="entry name" value="Calreticulin"/>
    <property type="match status" value="1"/>
</dbReference>
<keyword evidence="3 10" id="KW-0812">Transmembrane</keyword>
<feature type="disulfide bond" evidence="9">
    <location>
        <begin position="84"/>
        <end position="118"/>
    </location>
</feature>
<evidence type="ECO:0000256" key="10">
    <source>
        <dbReference type="RuleBase" id="RU362126"/>
    </source>
</evidence>
<dbReference type="GO" id="GO:0006457">
    <property type="term" value="P:protein folding"/>
    <property type="evidence" value="ECO:0000318"/>
    <property type="project" value="GO_Central"/>
</dbReference>
<evidence type="ECO:0000313" key="12">
    <source>
        <dbReference type="EMBL" id="EDV24600.1"/>
    </source>
</evidence>
<dbReference type="GO" id="GO:0005789">
    <property type="term" value="C:endoplasmic reticulum membrane"/>
    <property type="evidence" value="ECO:0000318"/>
    <property type="project" value="GO_Central"/>
</dbReference>
<feature type="region of interest" description="Disordered" evidence="11">
    <location>
        <begin position="185"/>
        <end position="246"/>
    </location>
</feature>
<dbReference type="PROSITE" id="PS00804">
    <property type="entry name" value="CALRETICULIN_2"/>
    <property type="match status" value="1"/>
</dbReference>
<dbReference type="InterPro" id="IPR001580">
    <property type="entry name" value="Calret/calnex"/>
</dbReference>
<protein>
    <recommendedName>
        <fullName evidence="14">Calnexin</fullName>
    </recommendedName>
</protein>
<name>B3RYH9_TRIAD</name>
<dbReference type="InterPro" id="IPR018124">
    <property type="entry name" value="Calret/calnex_CS"/>
</dbReference>
<dbReference type="PANTHER" id="PTHR11073:SF1">
    <property type="entry name" value="CALNEXIN 14D-RELATED"/>
    <property type="match status" value="1"/>
</dbReference>
<evidence type="ECO:0000256" key="2">
    <source>
        <dbReference type="ARBA" id="ARBA00010983"/>
    </source>
</evidence>
<dbReference type="GO" id="GO:0051082">
    <property type="term" value="F:unfolded protein binding"/>
    <property type="evidence" value="ECO:0007669"/>
    <property type="project" value="InterPro"/>
</dbReference>
<dbReference type="CTD" id="6753703"/>
<proteinExistence type="inferred from homology"/>
<keyword evidence="13" id="KW-1185">Reference proteome</keyword>
<comment type="subcellular location">
    <subcellularLocation>
        <location evidence="1">Endoplasmic reticulum membrane</location>
        <topology evidence="1">Single-pass type I membrane protein</topology>
    </subcellularLocation>
</comment>
<evidence type="ECO:0000256" key="3">
    <source>
        <dbReference type="ARBA" id="ARBA00022692"/>
    </source>
</evidence>
<comment type="function">
    <text evidence="8">Calcium-binding protein that interacts with newly synthesized monoglucosylated glycoproteins in the endoplasmic reticulum. It may act in assisting protein assembly and/or in the retention within the ER of unassembled protein subunits. It seems to play a major role in the quality control apparatus of the ER by the retention of incorrectly folded proteins. Required for embryogenesis and larval development under heat and ER stress conditions. May be important for germ cell development. Involved in neuronal necrotic cell death.</text>
</comment>
<keyword evidence="7 10" id="KW-0143">Chaperone</keyword>
<dbReference type="STRING" id="10228.B3RYH9"/>
<keyword evidence="6 10" id="KW-0472">Membrane</keyword>
<dbReference type="SUPFAM" id="SSF49899">
    <property type="entry name" value="Concanavalin A-like lectins/glucanases"/>
    <property type="match status" value="1"/>
</dbReference>
<dbReference type="PANTHER" id="PTHR11073">
    <property type="entry name" value="CALRETICULIN AND CALNEXIN"/>
    <property type="match status" value="1"/>
</dbReference>
<dbReference type="InterPro" id="IPR009033">
    <property type="entry name" value="Calreticulin/calnexin_P_dom_sf"/>
</dbReference>
<feature type="compositionally biased region" description="Basic and acidic residues" evidence="11">
    <location>
        <begin position="443"/>
        <end position="453"/>
    </location>
</feature>
<dbReference type="Proteomes" id="UP000009022">
    <property type="component" value="Unassembled WGS sequence"/>
</dbReference>
<dbReference type="FunCoup" id="B3RYH9">
    <property type="interactions" value="1780"/>
</dbReference>
<keyword evidence="9" id="KW-1015">Disulfide bond</keyword>
<keyword evidence="4 10" id="KW-0256">Endoplasmic reticulum</keyword>
<dbReference type="PRINTS" id="PR00626">
    <property type="entry name" value="CALRETICULIN"/>
</dbReference>
<dbReference type="RefSeq" id="XP_002112490.1">
    <property type="nucleotide sequence ID" value="XM_002112454.1"/>
</dbReference>
<feature type="region of interest" description="Disordered" evidence="11">
    <location>
        <begin position="416"/>
        <end position="453"/>
    </location>
</feature>
<reference evidence="12 13" key="1">
    <citation type="journal article" date="2008" name="Nature">
        <title>The Trichoplax genome and the nature of placozoans.</title>
        <authorList>
            <person name="Srivastava M."/>
            <person name="Begovic E."/>
            <person name="Chapman J."/>
            <person name="Putnam N.H."/>
            <person name="Hellsten U."/>
            <person name="Kawashima T."/>
            <person name="Kuo A."/>
            <person name="Mitros T."/>
            <person name="Salamov A."/>
            <person name="Carpenter M.L."/>
            <person name="Signorovitch A.Y."/>
            <person name="Moreno M.A."/>
            <person name="Kamm K."/>
            <person name="Grimwood J."/>
            <person name="Schmutz J."/>
            <person name="Shapiro H."/>
            <person name="Grigoriev I.V."/>
            <person name="Buss L.W."/>
            <person name="Schierwater B."/>
            <person name="Dellaporta S.L."/>
            <person name="Rokhsar D.S."/>
        </authorList>
    </citation>
    <scope>NUCLEOTIDE SEQUENCE [LARGE SCALE GENOMIC DNA]</scope>
    <source>
        <strain evidence="12 13">Grell-BS-1999</strain>
    </source>
</reference>
<accession>B3RYH9</accession>
<gene>
    <name evidence="12" type="ORF">TRIADDRAFT_50321</name>
</gene>
<keyword evidence="5 10" id="KW-1133">Transmembrane helix</keyword>
<dbReference type="KEGG" id="tad:TRIADDRAFT_50321"/>
<evidence type="ECO:0000256" key="9">
    <source>
        <dbReference type="PIRSR" id="PIRSR601580-3"/>
    </source>
</evidence>
<dbReference type="GO" id="GO:0005509">
    <property type="term" value="F:calcium ion binding"/>
    <property type="evidence" value="ECO:0000318"/>
    <property type="project" value="GO_Central"/>
</dbReference>
<evidence type="ECO:0000256" key="5">
    <source>
        <dbReference type="ARBA" id="ARBA00022989"/>
    </source>
</evidence>
<dbReference type="eggNOG" id="KOG0675">
    <property type="taxonomic scope" value="Eukaryota"/>
</dbReference>
<dbReference type="InterPro" id="IPR013320">
    <property type="entry name" value="ConA-like_dom_sf"/>
</dbReference>
<dbReference type="PhylomeDB" id="B3RYH9"/>
<dbReference type="PROSITE" id="PS00805">
    <property type="entry name" value="CALRETICULIN_REPEAT"/>
    <property type="match status" value="2"/>
</dbReference>
<dbReference type="FunFam" id="2.10.250.10:FF:000001">
    <property type="entry name" value="Calnexin homolog"/>
    <property type="match status" value="1"/>
</dbReference>
<dbReference type="HOGENOM" id="CLU_018224_2_0_1"/>
<evidence type="ECO:0000256" key="11">
    <source>
        <dbReference type="SAM" id="MobiDB-lite"/>
    </source>
</evidence>
<dbReference type="OMA" id="QWEVDEM"/>
<evidence type="ECO:0000256" key="6">
    <source>
        <dbReference type="ARBA" id="ARBA00023136"/>
    </source>
</evidence>
<organism evidence="12 13">
    <name type="scientific">Trichoplax adhaerens</name>
    <name type="common">Trichoplax reptans</name>
    <dbReference type="NCBI Taxonomy" id="10228"/>
    <lineage>
        <taxon>Eukaryota</taxon>
        <taxon>Metazoa</taxon>
        <taxon>Placozoa</taxon>
        <taxon>Uniplacotomia</taxon>
        <taxon>Trichoplacea</taxon>
        <taxon>Trichoplacidae</taxon>
        <taxon>Trichoplax</taxon>
    </lineage>
</organism>
<dbReference type="FunFam" id="2.60.120.200:FF:000011">
    <property type="entry name" value="Probable calnexin"/>
    <property type="match status" value="1"/>
</dbReference>
<evidence type="ECO:0000313" key="13">
    <source>
        <dbReference type="Proteomes" id="UP000009022"/>
    </source>
</evidence>
<evidence type="ECO:0000256" key="1">
    <source>
        <dbReference type="ARBA" id="ARBA00004115"/>
    </source>
</evidence>